<evidence type="ECO:0000313" key="2">
    <source>
        <dbReference type="EMBL" id="KAK3315741.1"/>
    </source>
</evidence>
<proteinExistence type="predicted"/>
<feature type="signal peptide" evidence="1">
    <location>
        <begin position="1"/>
        <end position="33"/>
    </location>
</feature>
<evidence type="ECO:0000256" key="1">
    <source>
        <dbReference type="SAM" id="SignalP"/>
    </source>
</evidence>
<feature type="chain" id="PRO_5042297970" evidence="1">
    <location>
        <begin position="34"/>
        <end position="83"/>
    </location>
</feature>
<comment type="caution">
    <text evidence="2">The sequence shown here is derived from an EMBL/GenBank/DDBJ whole genome shotgun (WGS) entry which is preliminary data.</text>
</comment>
<dbReference type="Proteomes" id="UP001283341">
    <property type="component" value="Unassembled WGS sequence"/>
</dbReference>
<protein>
    <submittedName>
        <fullName evidence="2">Uncharacterized protein</fullName>
    </submittedName>
</protein>
<name>A0AAE0I1A1_9PEZI</name>
<reference evidence="2" key="2">
    <citation type="submission" date="2023-06" db="EMBL/GenBank/DDBJ databases">
        <authorList>
            <consortium name="Lawrence Berkeley National Laboratory"/>
            <person name="Haridas S."/>
            <person name="Hensen N."/>
            <person name="Bonometti L."/>
            <person name="Westerberg I."/>
            <person name="Brannstrom I.O."/>
            <person name="Guillou S."/>
            <person name="Cros-Aarteil S."/>
            <person name="Calhoun S."/>
            <person name="Kuo A."/>
            <person name="Mondo S."/>
            <person name="Pangilinan J."/>
            <person name="Riley R."/>
            <person name="Labutti K."/>
            <person name="Andreopoulos B."/>
            <person name="Lipzen A."/>
            <person name="Chen C."/>
            <person name="Yanf M."/>
            <person name="Daum C."/>
            <person name="Ng V."/>
            <person name="Clum A."/>
            <person name="Steindorff A."/>
            <person name="Ohm R."/>
            <person name="Martin F."/>
            <person name="Silar P."/>
            <person name="Natvig D."/>
            <person name="Lalanne C."/>
            <person name="Gautier V."/>
            <person name="Ament-Velasquez S.L."/>
            <person name="Kruys A."/>
            <person name="Hutchinson M.I."/>
            <person name="Powell A.J."/>
            <person name="Barry K."/>
            <person name="Miller A.N."/>
            <person name="Grigoriev I.V."/>
            <person name="Debuchy R."/>
            <person name="Gladieux P."/>
            <person name="Thoren M.H."/>
            <person name="Johannesson H."/>
        </authorList>
    </citation>
    <scope>NUCLEOTIDE SEQUENCE</scope>
    <source>
        <strain evidence="2">CBS 118394</strain>
    </source>
</reference>
<keyword evidence="3" id="KW-1185">Reference proteome</keyword>
<reference evidence="2" key="1">
    <citation type="journal article" date="2023" name="Mol. Phylogenet. Evol.">
        <title>Genome-scale phylogeny and comparative genomics of the fungal order Sordariales.</title>
        <authorList>
            <person name="Hensen N."/>
            <person name="Bonometti L."/>
            <person name="Westerberg I."/>
            <person name="Brannstrom I.O."/>
            <person name="Guillou S."/>
            <person name="Cros-Aarteil S."/>
            <person name="Calhoun S."/>
            <person name="Haridas S."/>
            <person name="Kuo A."/>
            <person name="Mondo S."/>
            <person name="Pangilinan J."/>
            <person name="Riley R."/>
            <person name="LaButti K."/>
            <person name="Andreopoulos B."/>
            <person name="Lipzen A."/>
            <person name="Chen C."/>
            <person name="Yan M."/>
            <person name="Daum C."/>
            <person name="Ng V."/>
            <person name="Clum A."/>
            <person name="Steindorff A."/>
            <person name="Ohm R.A."/>
            <person name="Martin F."/>
            <person name="Silar P."/>
            <person name="Natvig D.O."/>
            <person name="Lalanne C."/>
            <person name="Gautier V."/>
            <person name="Ament-Velasquez S.L."/>
            <person name="Kruys A."/>
            <person name="Hutchinson M.I."/>
            <person name="Powell A.J."/>
            <person name="Barry K."/>
            <person name="Miller A.N."/>
            <person name="Grigoriev I.V."/>
            <person name="Debuchy R."/>
            <person name="Gladieux P."/>
            <person name="Hiltunen Thoren M."/>
            <person name="Johannesson H."/>
        </authorList>
    </citation>
    <scope>NUCLEOTIDE SEQUENCE</scope>
    <source>
        <strain evidence="2">CBS 118394</strain>
    </source>
</reference>
<dbReference type="EMBL" id="JAUEDM010000005">
    <property type="protein sequence ID" value="KAK3315741.1"/>
    <property type="molecule type" value="Genomic_DNA"/>
</dbReference>
<sequence length="83" mass="8252">MGVIFSIPSGGTGFLATALLATTAAANLHAAGAVPPVIVGGGRSVQQQVHYNPLADTMDSTFSTPRLASASQNTLVVGQISDG</sequence>
<gene>
    <name evidence="2" type="ORF">B0H66DRAFT_604061</name>
</gene>
<accession>A0AAE0I1A1</accession>
<evidence type="ECO:0000313" key="3">
    <source>
        <dbReference type="Proteomes" id="UP001283341"/>
    </source>
</evidence>
<dbReference type="AlphaFoldDB" id="A0AAE0I1A1"/>
<organism evidence="2 3">
    <name type="scientific">Apodospora peruviana</name>
    <dbReference type="NCBI Taxonomy" id="516989"/>
    <lineage>
        <taxon>Eukaryota</taxon>
        <taxon>Fungi</taxon>
        <taxon>Dikarya</taxon>
        <taxon>Ascomycota</taxon>
        <taxon>Pezizomycotina</taxon>
        <taxon>Sordariomycetes</taxon>
        <taxon>Sordariomycetidae</taxon>
        <taxon>Sordariales</taxon>
        <taxon>Lasiosphaeriaceae</taxon>
        <taxon>Apodospora</taxon>
    </lineage>
</organism>
<keyword evidence="1" id="KW-0732">Signal</keyword>